<dbReference type="AlphaFoldDB" id="A0A2T1HPZ2"/>
<evidence type="ECO:0000313" key="4">
    <source>
        <dbReference type="Proteomes" id="UP000239772"/>
    </source>
</evidence>
<reference evidence="4" key="1">
    <citation type="submission" date="2018-03" db="EMBL/GenBank/DDBJ databases">
        <authorList>
            <person name="Sun L."/>
            <person name="Liu H."/>
            <person name="Chen W."/>
            <person name="Huang K."/>
            <person name="Liu W."/>
            <person name="Gao X."/>
        </authorList>
    </citation>
    <scope>NUCLEOTIDE SEQUENCE [LARGE SCALE GENOMIC DNA]</scope>
    <source>
        <strain evidence="4">SH9</strain>
    </source>
</reference>
<evidence type="ECO:0000259" key="1">
    <source>
        <dbReference type="Pfam" id="PF00534"/>
    </source>
</evidence>
<dbReference type="EMBL" id="PVZS01000021">
    <property type="protein sequence ID" value="PSC03725.1"/>
    <property type="molecule type" value="Genomic_DNA"/>
</dbReference>
<name>A0A2T1HPZ2_9HYPH</name>
<dbReference type="RefSeq" id="WP_106338294.1">
    <property type="nucleotide sequence ID" value="NZ_PVZS01000021.1"/>
</dbReference>
<dbReference type="InterPro" id="IPR028098">
    <property type="entry name" value="Glyco_trans_4-like_N"/>
</dbReference>
<protein>
    <recommendedName>
        <fullName evidence="5">Glycosyltransferase family 1 protein</fullName>
    </recommendedName>
</protein>
<accession>A0A2T1HPZ2</accession>
<feature type="domain" description="Glycosyltransferase subfamily 4-like N-terminal" evidence="2">
    <location>
        <begin position="12"/>
        <end position="116"/>
    </location>
</feature>
<dbReference type="Pfam" id="PF00534">
    <property type="entry name" value="Glycos_transf_1"/>
    <property type="match status" value="1"/>
</dbReference>
<feature type="domain" description="Glycosyl transferase family 1" evidence="1">
    <location>
        <begin position="165"/>
        <end position="313"/>
    </location>
</feature>
<evidence type="ECO:0000259" key="2">
    <source>
        <dbReference type="Pfam" id="PF13439"/>
    </source>
</evidence>
<evidence type="ECO:0000313" key="3">
    <source>
        <dbReference type="EMBL" id="PSC03725.1"/>
    </source>
</evidence>
<dbReference type="SUPFAM" id="SSF53756">
    <property type="entry name" value="UDP-Glycosyltransferase/glycogen phosphorylase"/>
    <property type="match status" value="1"/>
</dbReference>
<dbReference type="Gene3D" id="3.40.50.2000">
    <property type="entry name" value="Glycogen Phosphorylase B"/>
    <property type="match status" value="2"/>
</dbReference>
<comment type="caution">
    <text evidence="3">The sequence shown here is derived from an EMBL/GenBank/DDBJ whole genome shotgun (WGS) entry which is preliminary data.</text>
</comment>
<keyword evidence="4" id="KW-1185">Reference proteome</keyword>
<proteinExistence type="predicted"/>
<evidence type="ECO:0008006" key="5">
    <source>
        <dbReference type="Google" id="ProtNLM"/>
    </source>
</evidence>
<dbReference type="GO" id="GO:0016757">
    <property type="term" value="F:glycosyltransferase activity"/>
    <property type="evidence" value="ECO:0007669"/>
    <property type="project" value="UniProtKB-ARBA"/>
</dbReference>
<dbReference type="Pfam" id="PF13439">
    <property type="entry name" value="Glyco_transf_4"/>
    <property type="match status" value="1"/>
</dbReference>
<organism evidence="3 4">
    <name type="scientific">Alsobacter soli</name>
    <dbReference type="NCBI Taxonomy" id="2109933"/>
    <lineage>
        <taxon>Bacteria</taxon>
        <taxon>Pseudomonadati</taxon>
        <taxon>Pseudomonadota</taxon>
        <taxon>Alphaproteobacteria</taxon>
        <taxon>Hyphomicrobiales</taxon>
        <taxon>Alsobacteraceae</taxon>
        <taxon>Alsobacter</taxon>
    </lineage>
</organism>
<dbReference type="PANTHER" id="PTHR12526">
    <property type="entry name" value="GLYCOSYLTRANSFERASE"/>
    <property type="match status" value="1"/>
</dbReference>
<sequence length="342" mass="36810">MRILLPTLYDTVGGSTKVLLAAAGALATKHEVIVRAPLAEASSRHGLAFPASVSGAAAKAAAAPILARAAFQEASWLSGRRPDLIHVHDEIALYVYGLLAKRFRIPVIWHVHMREGSGLTRYVREALASAKIFISEFSVQPEQTLPHTVIRNPVQIPVLRAIPRDDGALRLAVVGSLSRRKNQALAIDTARVLRDSGLSVRLTLYGEQVEAAYAGALRRLIDETGLGDMVRLAGHKQVGEALAETDVLLAPSRYENQPLAVLEALGAGIPVVASDIPAHREISSILNTKALAVAGPGPEVFASRVRSIRADPGSPDLIARVFGQQRFARELLAFVDQLDRKR</sequence>
<dbReference type="OrthoDB" id="258796at2"/>
<gene>
    <name evidence="3" type="ORF">SLNSH_17425</name>
</gene>
<dbReference type="Proteomes" id="UP000239772">
    <property type="component" value="Unassembled WGS sequence"/>
</dbReference>
<dbReference type="CDD" id="cd03801">
    <property type="entry name" value="GT4_PimA-like"/>
    <property type="match status" value="1"/>
</dbReference>
<dbReference type="InterPro" id="IPR001296">
    <property type="entry name" value="Glyco_trans_1"/>
</dbReference>